<keyword evidence="2" id="KW-1185">Reference proteome</keyword>
<name>A0AA36NHI5_9DINO</name>
<reference evidence="1" key="1">
    <citation type="submission" date="2023-08" db="EMBL/GenBank/DDBJ databases">
        <authorList>
            <person name="Chen Y."/>
            <person name="Shah S."/>
            <person name="Dougan E. K."/>
            <person name="Thang M."/>
            <person name="Chan C."/>
        </authorList>
    </citation>
    <scope>NUCLEOTIDE SEQUENCE</scope>
</reference>
<dbReference type="Proteomes" id="UP001178507">
    <property type="component" value="Unassembled WGS sequence"/>
</dbReference>
<organism evidence="1 2">
    <name type="scientific">Effrenium voratum</name>
    <dbReference type="NCBI Taxonomy" id="2562239"/>
    <lineage>
        <taxon>Eukaryota</taxon>
        <taxon>Sar</taxon>
        <taxon>Alveolata</taxon>
        <taxon>Dinophyceae</taxon>
        <taxon>Suessiales</taxon>
        <taxon>Symbiodiniaceae</taxon>
        <taxon>Effrenium</taxon>
    </lineage>
</organism>
<evidence type="ECO:0000313" key="1">
    <source>
        <dbReference type="EMBL" id="CAJ1406939.1"/>
    </source>
</evidence>
<proteinExistence type="predicted"/>
<gene>
    <name evidence="1" type="ORF">EVOR1521_LOCUS28760</name>
</gene>
<dbReference type="AlphaFoldDB" id="A0AA36NHI5"/>
<comment type="caution">
    <text evidence="1">The sequence shown here is derived from an EMBL/GenBank/DDBJ whole genome shotgun (WGS) entry which is preliminary data.</text>
</comment>
<accession>A0AA36NHI5</accession>
<dbReference type="EMBL" id="CAUJNA010003651">
    <property type="protein sequence ID" value="CAJ1406939.1"/>
    <property type="molecule type" value="Genomic_DNA"/>
</dbReference>
<protein>
    <submittedName>
        <fullName evidence="1">Uncharacterized protein</fullName>
    </submittedName>
</protein>
<sequence>MSTIDEFSLAVEPATAPRPPVFAFWESTGGDSAEVLLRWHPKMPQELPKEEEPICTVQLCIRGETPEFLEATLQQHHLARVVWTERHLERLMAVMARQRLGEPPHQDDLRLRRAPGRMVIDVHFRDKAAPLGCVVEILNAYSSGRSQRSEVVELLRAASRAQQVQQAALQESTENLEAMRRSLARLDSEWADAKAAAEKRHRGLLQRFALVLQAKIDKARSRELVGKRRLPYT</sequence>
<evidence type="ECO:0000313" key="2">
    <source>
        <dbReference type="Proteomes" id="UP001178507"/>
    </source>
</evidence>